<dbReference type="InterPro" id="IPR019734">
    <property type="entry name" value="TPR_rpt"/>
</dbReference>
<gene>
    <name evidence="1" type="ORF">LCGC14_0023350</name>
</gene>
<reference evidence="1" key="1">
    <citation type="journal article" date="2015" name="Nature">
        <title>Complex archaea that bridge the gap between prokaryotes and eukaryotes.</title>
        <authorList>
            <person name="Spang A."/>
            <person name="Saw J.H."/>
            <person name="Jorgensen S.L."/>
            <person name="Zaremba-Niedzwiedzka K."/>
            <person name="Martijn J."/>
            <person name="Lind A.E."/>
            <person name="van Eijk R."/>
            <person name="Schleper C."/>
            <person name="Guy L."/>
            <person name="Ettema T.J."/>
        </authorList>
    </citation>
    <scope>NUCLEOTIDE SEQUENCE</scope>
</reference>
<dbReference type="AlphaFoldDB" id="A0A0F9YFD4"/>
<name>A0A0F9YFD4_9ZZZZ</name>
<dbReference type="InterPro" id="IPR011990">
    <property type="entry name" value="TPR-like_helical_dom_sf"/>
</dbReference>
<organism evidence="1">
    <name type="scientific">marine sediment metagenome</name>
    <dbReference type="NCBI Taxonomy" id="412755"/>
    <lineage>
        <taxon>unclassified sequences</taxon>
        <taxon>metagenomes</taxon>
        <taxon>ecological metagenomes</taxon>
    </lineage>
</organism>
<dbReference type="EMBL" id="LAZR01000004">
    <property type="protein sequence ID" value="KKO10852.1"/>
    <property type="molecule type" value="Genomic_DNA"/>
</dbReference>
<dbReference type="Pfam" id="PF14559">
    <property type="entry name" value="TPR_19"/>
    <property type="match status" value="1"/>
</dbReference>
<dbReference type="Gene3D" id="1.25.40.10">
    <property type="entry name" value="Tetratricopeptide repeat domain"/>
    <property type="match status" value="1"/>
</dbReference>
<dbReference type="SUPFAM" id="SSF48452">
    <property type="entry name" value="TPR-like"/>
    <property type="match status" value="1"/>
</dbReference>
<sequence>MKTLSLLSLVFVLGVSSAASAADYQKLQSDWAIANYQTAKDQQSDVFEALAAEAEKMVNENPDSAETHIWYGIILSTWAGVDGGLSALSRVKQARSQLEVALDLDPDALQGSVYTSLGALYYQVPSWPIAFGNKKEAEKLLRKALEINPDGIDSNYFMGDYLFNQERFDEARASLQKALAAPPRPGRELADSGRRLEIETLLSKM</sequence>
<proteinExistence type="predicted"/>
<protein>
    <submittedName>
        <fullName evidence="1">Uncharacterized protein</fullName>
    </submittedName>
</protein>
<dbReference type="SMART" id="SM00028">
    <property type="entry name" value="TPR"/>
    <property type="match status" value="2"/>
</dbReference>
<comment type="caution">
    <text evidence="1">The sequence shown here is derived from an EMBL/GenBank/DDBJ whole genome shotgun (WGS) entry which is preliminary data.</text>
</comment>
<accession>A0A0F9YFD4</accession>
<evidence type="ECO:0000313" key="1">
    <source>
        <dbReference type="EMBL" id="KKO10852.1"/>
    </source>
</evidence>